<accession>T1H4N0</accession>
<protein>
    <submittedName>
        <fullName evidence="1">Uncharacterized protein</fullName>
    </submittedName>
</protein>
<reference evidence="1" key="2">
    <citation type="submission" date="2015-06" db="UniProtKB">
        <authorList>
            <consortium name="EnsemblMetazoa"/>
        </authorList>
    </citation>
    <scope>IDENTIFICATION</scope>
</reference>
<name>T1H4N0_MEGSC</name>
<dbReference type="EMBL" id="CAQQ02188945">
    <property type="status" value="NOT_ANNOTATED_CDS"/>
    <property type="molecule type" value="Genomic_DNA"/>
</dbReference>
<reference evidence="2" key="1">
    <citation type="submission" date="2013-02" db="EMBL/GenBank/DDBJ databases">
        <authorList>
            <person name="Hughes D."/>
        </authorList>
    </citation>
    <scope>NUCLEOTIDE SEQUENCE</scope>
    <source>
        <strain>Durham</strain>
        <strain evidence="2">NC isolate 2 -- Noor lab</strain>
    </source>
</reference>
<dbReference type="Proteomes" id="UP000015102">
    <property type="component" value="Unassembled WGS sequence"/>
</dbReference>
<evidence type="ECO:0000313" key="1">
    <source>
        <dbReference type="EnsemblMetazoa" id="MESCA011244-PA"/>
    </source>
</evidence>
<dbReference type="EnsemblMetazoa" id="MESCA011244-RA">
    <property type="protein sequence ID" value="MESCA011244-PA"/>
    <property type="gene ID" value="MESCA011244"/>
</dbReference>
<proteinExistence type="predicted"/>
<dbReference type="STRING" id="36166.T1H4N0"/>
<dbReference type="AlphaFoldDB" id="T1H4N0"/>
<sequence>MNRRKYNKDIEYLDTLTELGVTNQFFERSSSHLKKGFDPFKQLTINTGGHGPLPADSIESLKMLSVNNIEPTNSILSSSRTNNRMETHKANLAQTKAEVYAPPQSPAISEEVIYEETLPLQNYKQDVVRRQTVSCLDDNKQLRRTSYLRATT</sequence>
<keyword evidence="2" id="KW-1185">Reference proteome</keyword>
<organism evidence="1 2">
    <name type="scientific">Megaselia scalaris</name>
    <name type="common">Humpbacked fly</name>
    <name type="synonym">Phora scalaris</name>
    <dbReference type="NCBI Taxonomy" id="36166"/>
    <lineage>
        <taxon>Eukaryota</taxon>
        <taxon>Metazoa</taxon>
        <taxon>Ecdysozoa</taxon>
        <taxon>Arthropoda</taxon>
        <taxon>Hexapoda</taxon>
        <taxon>Insecta</taxon>
        <taxon>Pterygota</taxon>
        <taxon>Neoptera</taxon>
        <taxon>Endopterygota</taxon>
        <taxon>Diptera</taxon>
        <taxon>Brachycera</taxon>
        <taxon>Muscomorpha</taxon>
        <taxon>Platypezoidea</taxon>
        <taxon>Phoridae</taxon>
        <taxon>Megaseliini</taxon>
        <taxon>Megaselia</taxon>
    </lineage>
</organism>
<dbReference type="HOGENOM" id="CLU_1724400_0_0_1"/>
<evidence type="ECO:0000313" key="2">
    <source>
        <dbReference type="Proteomes" id="UP000015102"/>
    </source>
</evidence>